<feature type="transmembrane region" description="Helical" evidence="1">
    <location>
        <begin position="250"/>
        <end position="268"/>
    </location>
</feature>
<organism evidence="3 4">
    <name type="scientific">Microterricola viridarii</name>
    <dbReference type="NCBI Taxonomy" id="412690"/>
    <lineage>
        <taxon>Bacteria</taxon>
        <taxon>Bacillati</taxon>
        <taxon>Actinomycetota</taxon>
        <taxon>Actinomycetes</taxon>
        <taxon>Micrococcales</taxon>
        <taxon>Microbacteriaceae</taxon>
        <taxon>Microterricola</taxon>
    </lineage>
</organism>
<protein>
    <recommendedName>
        <fullName evidence="2">CAAX prenyl protease 2/Lysostaphin resistance protein A-like domain-containing protein</fullName>
    </recommendedName>
</protein>
<dbReference type="Pfam" id="PF02517">
    <property type="entry name" value="Rce1-like"/>
    <property type="match status" value="1"/>
</dbReference>
<dbReference type="RefSeq" id="WP_083362337.1">
    <property type="nucleotide sequence ID" value="NZ_LT629742.1"/>
</dbReference>
<keyword evidence="1" id="KW-0472">Membrane</keyword>
<dbReference type="Proteomes" id="UP000181956">
    <property type="component" value="Chromosome I"/>
</dbReference>
<feature type="transmembrane region" description="Helical" evidence="1">
    <location>
        <begin position="24"/>
        <end position="46"/>
    </location>
</feature>
<name>A0A1H1LM72_9MICO</name>
<keyword evidence="4" id="KW-1185">Reference proteome</keyword>
<evidence type="ECO:0000313" key="4">
    <source>
        <dbReference type="Proteomes" id="UP000181956"/>
    </source>
</evidence>
<evidence type="ECO:0000259" key="2">
    <source>
        <dbReference type="Pfam" id="PF02517"/>
    </source>
</evidence>
<dbReference type="GO" id="GO:0080120">
    <property type="term" value="P:CAAX-box protein maturation"/>
    <property type="evidence" value="ECO:0007669"/>
    <property type="project" value="UniProtKB-ARBA"/>
</dbReference>
<feature type="transmembrane region" description="Helical" evidence="1">
    <location>
        <begin position="58"/>
        <end position="77"/>
    </location>
</feature>
<feature type="transmembrane region" description="Helical" evidence="1">
    <location>
        <begin position="98"/>
        <end position="118"/>
    </location>
</feature>
<proteinExistence type="predicted"/>
<feature type="domain" description="CAAX prenyl protease 2/Lysostaphin resistance protein A-like" evidence="2">
    <location>
        <begin position="129"/>
        <end position="226"/>
    </location>
</feature>
<feature type="transmembrane region" description="Helical" evidence="1">
    <location>
        <begin position="163"/>
        <end position="182"/>
    </location>
</feature>
<feature type="transmembrane region" description="Helical" evidence="1">
    <location>
        <begin position="188"/>
        <end position="207"/>
    </location>
</feature>
<evidence type="ECO:0000313" key="3">
    <source>
        <dbReference type="EMBL" id="SDR75477.1"/>
    </source>
</evidence>
<dbReference type="STRING" id="412690.SAMN04489834_0147"/>
<dbReference type="EMBL" id="LT629742">
    <property type="protein sequence ID" value="SDR75477.1"/>
    <property type="molecule type" value="Genomic_DNA"/>
</dbReference>
<feature type="transmembrane region" description="Helical" evidence="1">
    <location>
        <begin position="124"/>
        <end position="142"/>
    </location>
</feature>
<reference evidence="4" key="1">
    <citation type="submission" date="2016-10" db="EMBL/GenBank/DDBJ databases">
        <authorList>
            <person name="Varghese N."/>
            <person name="Submissions S."/>
        </authorList>
    </citation>
    <scope>NUCLEOTIDE SEQUENCE [LARGE SCALE GENOMIC DNA]</scope>
    <source>
        <strain evidence="4">DSM 21772</strain>
    </source>
</reference>
<gene>
    <name evidence="3" type="ORF">SAMN04489834_0147</name>
</gene>
<keyword evidence="1" id="KW-1133">Transmembrane helix</keyword>
<dbReference type="AlphaFoldDB" id="A0A1H1LM72"/>
<accession>A0A1H1LM72</accession>
<feature type="transmembrane region" description="Helical" evidence="1">
    <location>
        <begin position="214"/>
        <end position="230"/>
    </location>
</feature>
<evidence type="ECO:0000256" key="1">
    <source>
        <dbReference type="SAM" id="Phobius"/>
    </source>
</evidence>
<dbReference type="OrthoDB" id="4772204at2"/>
<keyword evidence="1" id="KW-0812">Transmembrane</keyword>
<sequence>MSSPARAAAPAADARPQPRIPQRFWIGLVAVIAYVALAAGVSSLLVDWLAPEGELAEFALSHIPVLLPLIIAGLVFARRSGWAEIWRTPAAYETRPRRWWMLAIPLLMLAQSAIMLTLTPWRNWDILGIALVALVTAMVGLGEELYFRGILRSSLRAHHGETLTLLVTALLFGAAHSFGSAIHGEPAGAIAFQVGVTMLDGALFYAAFRATGRLWVAIALHALSDFTLYLSSTDLADQTAIDVSTVPANIVIQVALWALVAVLFVSAIRQDLAARRSQRGEAQAD</sequence>
<dbReference type="GO" id="GO:0004175">
    <property type="term" value="F:endopeptidase activity"/>
    <property type="evidence" value="ECO:0007669"/>
    <property type="project" value="UniProtKB-ARBA"/>
</dbReference>
<dbReference type="InterPro" id="IPR003675">
    <property type="entry name" value="Rce1/LyrA-like_dom"/>
</dbReference>